<dbReference type="Proteomes" id="UP000053477">
    <property type="component" value="Unassembled WGS sequence"/>
</dbReference>
<dbReference type="InterPro" id="IPR046522">
    <property type="entry name" value="DUF6699"/>
</dbReference>
<gene>
    <name evidence="2" type="ORF">SCHPADRAFT_669343</name>
</gene>
<dbReference type="STRING" id="27342.A0A0H2R571"/>
<name>A0A0H2R571_9AGAM</name>
<protein>
    <recommendedName>
        <fullName evidence="1">DUF6699 domain-containing protein</fullName>
    </recommendedName>
</protein>
<evidence type="ECO:0000313" key="3">
    <source>
        <dbReference type="Proteomes" id="UP000053477"/>
    </source>
</evidence>
<keyword evidence="3" id="KW-1185">Reference proteome</keyword>
<dbReference type="Pfam" id="PF20415">
    <property type="entry name" value="DUF6699"/>
    <property type="match status" value="1"/>
</dbReference>
<reference evidence="2 3" key="1">
    <citation type="submission" date="2015-04" db="EMBL/GenBank/DDBJ databases">
        <title>Complete genome sequence of Schizopora paradoxa KUC8140, a cosmopolitan wood degrader in East Asia.</title>
        <authorList>
            <consortium name="DOE Joint Genome Institute"/>
            <person name="Min B."/>
            <person name="Park H."/>
            <person name="Jang Y."/>
            <person name="Kim J.-J."/>
            <person name="Kim K.H."/>
            <person name="Pangilinan J."/>
            <person name="Lipzen A."/>
            <person name="Riley R."/>
            <person name="Grigoriev I.V."/>
            <person name="Spatafora J.W."/>
            <person name="Choi I.-G."/>
        </authorList>
    </citation>
    <scope>NUCLEOTIDE SEQUENCE [LARGE SCALE GENOMIC DNA]</scope>
    <source>
        <strain evidence="2 3">KUC8140</strain>
    </source>
</reference>
<dbReference type="OrthoDB" id="3144234at2759"/>
<dbReference type="InParanoid" id="A0A0H2R571"/>
<sequence>MHIPSRRHSQQQHPQVLMHGALAFTPQNRQTYHTVPEINWDIRASPQHARNASDGHHLPSALRRAFATRPALPAIRITCGLFPSSEWAIVVQNPSGVTVDDVLTALYQTMRKRISSKEWARLGERQRAMVADAFHRRTRASSDPNYEHGQGVRRIDWLLSSTQFVGLTPSPEAPLTWTLTTKRTRH</sequence>
<dbReference type="EMBL" id="KQ086167">
    <property type="protein sequence ID" value="KLO06989.1"/>
    <property type="molecule type" value="Genomic_DNA"/>
</dbReference>
<organism evidence="2 3">
    <name type="scientific">Schizopora paradoxa</name>
    <dbReference type="NCBI Taxonomy" id="27342"/>
    <lineage>
        <taxon>Eukaryota</taxon>
        <taxon>Fungi</taxon>
        <taxon>Dikarya</taxon>
        <taxon>Basidiomycota</taxon>
        <taxon>Agaricomycotina</taxon>
        <taxon>Agaricomycetes</taxon>
        <taxon>Hymenochaetales</taxon>
        <taxon>Schizoporaceae</taxon>
        <taxon>Schizopora</taxon>
    </lineage>
</organism>
<accession>A0A0H2R571</accession>
<evidence type="ECO:0000313" key="2">
    <source>
        <dbReference type="EMBL" id="KLO06989.1"/>
    </source>
</evidence>
<evidence type="ECO:0000259" key="1">
    <source>
        <dbReference type="Pfam" id="PF20415"/>
    </source>
</evidence>
<dbReference type="AlphaFoldDB" id="A0A0H2R571"/>
<feature type="domain" description="DUF6699" evidence="1">
    <location>
        <begin position="38"/>
        <end position="171"/>
    </location>
</feature>
<proteinExistence type="predicted"/>